<proteinExistence type="predicted"/>
<dbReference type="Proteomes" id="UP000691718">
    <property type="component" value="Unassembled WGS sequence"/>
</dbReference>
<comment type="caution">
    <text evidence="2">The sequence shown here is derived from an EMBL/GenBank/DDBJ whole genome shotgun (WGS) entry which is preliminary data.</text>
</comment>
<accession>A0A8S3XZT6</accession>
<keyword evidence="3" id="KW-1185">Reference proteome</keyword>
<name>A0A8S3XZT6_PARAO</name>
<sequence length="201" mass="22672">MDFSKMSTWRIKEEPPADFVSQLYADDNEDLAEDSEFESYDDEEEAARALSPEALPYSPLTSPGRHDQPGNDVEAVGFKEENRFPTTSPEGRDRSPIRPYPPCALEPRVVIEILDEDGGVDDVMDDVFLAPDAHAIHQHISCMIILLSVFNLSIPSSPTIYHAVRKDECSMRPRPDLRINNLLETLFLHIGLLHWIKLTAA</sequence>
<feature type="region of interest" description="Disordered" evidence="1">
    <location>
        <begin position="20"/>
        <end position="99"/>
    </location>
</feature>
<dbReference type="OrthoDB" id="7484027at2759"/>
<evidence type="ECO:0000256" key="1">
    <source>
        <dbReference type="SAM" id="MobiDB-lite"/>
    </source>
</evidence>
<organism evidence="2 3">
    <name type="scientific">Parnassius apollo</name>
    <name type="common">Apollo butterfly</name>
    <name type="synonym">Papilio apollo</name>
    <dbReference type="NCBI Taxonomy" id="110799"/>
    <lineage>
        <taxon>Eukaryota</taxon>
        <taxon>Metazoa</taxon>
        <taxon>Ecdysozoa</taxon>
        <taxon>Arthropoda</taxon>
        <taxon>Hexapoda</taxon>
        <taxon>Insecta</taxon>
        <taxon>Pterygota</taxon>
        <taxon>Neoptera</taxon>
        <taxon>Endopterygota</taxon>
        <taxon>Lepidoptera</taxon>
        <taxon>Glossata</taxon>
        <taxon>Ditrysia</taxon>
        <taxon>Papilionoidea</taxon>
        <taxon>Papilionidae</taxon>
        <taxon>Parnassiinae</taxon>
        <taxon>Parnassini</taxon>
        <taxon>Parnassius</taxon>
        <taxon>Parnassius</taxon>
    </lineage>
</organism>
<reference evidence="2" key="1">
    <citation type="submission" date="2021-04" db="EMBL/GenBank/DDBJ databases">
        <authorList>
            <person name="Tunstrom K."/>
        </authorList>
    </citation>
    <scope>NUCLEOTIDE SEQUENCE</scope>
</reference>
<feature type="compositionally biased region" description="Acidic residues" evidence="1">
    <location>
        <begin position="26"/>
        <end position="45"/>
    </location>
</feature>
<evidence type="ECO:0000313" key="3">
    <source>
        <dbReference type="Proteomes" id="UP000691718"/>
    </source>
</evidence>
<dbReference type="AlphaFoldDB" id="A0A8S3XZT6"/>
<dbReference type="EMBL" id="CAJQZP010001411">
    <property type="protein sequence ID" value="CAG5044153.1"/>
    <property type="molecule type" value="Genomic_DNA"/>
</dbReference>
<evidence type="ECO:0000313" key="2">
    <source>
        <dbReference type="EMBL" id="CAG5044153.1"/>
    </source>
</evidence>
<protein>
    <submittedName>
        <fullName evidence="2">(apollo) hypothetical protein</fullName>
    </submittedName>
</protein>
<gene>
    <name evidence="2" type="ORF">PAPOLLO_LOCUS22928</name>
</gene>